<dbReference type="EMBL" id="JAUKPO010000002">
    <property type="protein sequence ID" value="MDO1445853.1"/>
    <property type="molecule type" value="Genomic_DNA"/>
</dbReference>
<protein>
    <recommendedName>
        <fullName evidence="4">DUF2157 domain-containing protein</fullName>
    </recommendedName>
</protein>
<gene>
    <name evidence="2" type="ORF">Q0590_06300</name>
</gene>
<sequence>MIYLNKEQTDIIRREVQRQGIKLPGLEEDLVDFLCTAVENELLHEPDFNKAFQQVLNTLTPNELKMTQERTQELLNNKLSSLQIVAYTALALLGFGFVLTMFAMPFATPIILGATALLVVLYFYSNIRWYFTFDNKSWKQKLVFSAGLFVVFLLLLGFIFKLNHFKGADLMMVSSLGILIFLPVFFSIYFFIKQGNTQIKFILPIIQRHRTSLELILIFMLVLGFIARFLLINSLGNMLIIISLFCLSILFTSYTWPYYKPDNKKSLQVLLLFMSIACYVSLLVAALFKIMHWPLPLGRWSDVYCLLLALLTFVWYSRQLIIHKTVRYFLLFICTCLLSGYALLLFLGMSQHQAVAGIIYNIPVLILLTAILLFFYKHTLFKALAVFLFGYYVLAYPYLLMPNKSVIEKVYQYNPEFVELYNQTYENPGNTAQWKQLLEYPHKARNF</sequence>
<evidence type="ECO:0008006" key="4">
    <source>
        <dbReference type="Google" id="ProtNLM"/>
    </source>
</evidence>
<feature type="transmembrane region" description="Helical" evidence="1">
    <location>
        <begin position="238"/>
        <end position="257"/>
    </location>
</feature>
<feature type="transmembrane region" description="Helical" evidence="1">
    <location>
        <begin position="354"/>
        <end position="376"/>
    </location>
</feature>
<reference evidence="2" key="1">
    <citation type="submission" date="2023-07" db="EMBL/GenBank/DDBJ databases">
        <title>The genome sequence of Rhodocytophaga aerolata KACC 12507.</title>
        <authorList>
            <person name="Zhang X."/>
        </authorList>
    </citation>
    <scope>NUCLEOTIDE SEQUENCE</scope>
    <source>
        <strain evidence="2">KACC 12507</strain>
    </source>
</reference>
<keyword evidence="1" id="KW-1133">Transmembrane helix</keyword>
<feature type="transmembrane region" description="Helical" evidence="1">
    <location>
        <begin position="297"/>
        <end position="316"/>
    </location>
</feature>
<evidence type="ECO:0000313" key="3">
    <source>
        <dbReference type="Proteomes" id="UP001168528"/>
    </source>
</evidence>
<comment type="caution">
    <text evidence="2">The sequence shown here is derived from an EMBL/GenBank/DDBJ whole genome shotgun (WGS) entry which is preliminary data.</text>
</comment>
<name>A0ABT8R3J8_9BACT</name>
<keyword evidence="1" id="KW-0472">Membrane</keyword>
<proteinExistence type="predicted"/>
<accession>A0ABT8R3J8</accession>
<keyword evidence="3" id="KW-1185">Reference proteome</keyword>
<feature type="transmembrane region" description="Helical" evidence="1">
    <location>
        <begin position="110"/>
        <end position="130"/>
    </location>
</feature>
<keyword evidence="1" id="KW-0812">Transmembrane</keyword>
<feature type="transmembrane region" description="Helical" evidence="1">
    <location>
        <begin position="269"/>
        <end position="291"/>
    </location>
</feature>
<dbReference type="RefSeq" id="WP_302036651.1">
    <property type="nucleotide sequence ID" value="NZ_JAUKPO010000002.1"/>
</dbReference>
<evidence type="ECO:0000256" key="1">
    <source>
        <dbReference type="SAM" id="Phobius"/>
    </source>
</evidence>
<organism evidence="2 3">
    <name type="scientific">Rhodocytophaga aerolata</name>
    <dbReference type="NCBI Taxonomy" id="455078"/>
    <lineage>
        <taxon>Bacteria</taxon>
        <taxon>Pseudomonadati</taxon>
        <taxon>Bacteroidota</taxon>
        <taxon>Cytophagia</taxon>
        <taxon>Cytophagales</taxon>
        <taxon>Rhodocytophagaceae</taxon>
        <taxon>Rhodocytophaga</taxon>
    </lineage>
</organism>
<feature type="transmembrane region" description="Helical" evidence="1">
    <location>
        <begin position="213"/>
        <end position="232"/>
    </location>
</feature>
<evidence type="ECO:0000313" key="2">
    <source>
        <dbReference type="EMBL" id="MDO1445853.1"/>
    </source>
</evidence>
<feature type="transmembrane region" description="Helical" evidence="1">
    <location>
        <begin position="84"/>
        <end position="104"/>
    </location>
</feature>
<feature type="transmembrane region" description="Helical" evidence="1">
    <location>
        <begin position="142"/>
        <end position="160"/>
    </location>
</feature>
<feature type="transmembrane region" description="Helical" evidence="1">
    <location>
        <begin position="172"/>
        <end position="192"/>
    </location>
</feature>
<dbReference type="Proteomes" id="UP001168528">
    <property type="component" value="Unassembled WGS sequence"/>
</dbReference>
<feature type="transmembrane region" description="Helical" evidence="1">
    <location>
        <begin position="383"/>
        <end position="401"/>
    </location>
</feature>
<feature type="transmembrane region" description="Helical" evidence="1">
    <location>
        <begin position="328"/>
        <end position="348"/>
    </location>
</feature>